<keyword evidence="2" id="KW-1185">Reference proteome</keyword>
<dbReference type="EMBL" id="CADEAL010000657">
    <property type="protein sequence ID" value="CAB1423437.1"/>
    <property type="molecule type" value="Genomic_DNA"/>
</dbReference>
<evidence type="ECO:0000313" key="1">
    <source>
        <dbReference type="EMBL" id="CAB1423437.1"/>
    </source>
</evidence>
<organism evidence="1 2">
    <name type="scientific">Pleuronectes platessa</name>
    <name type="common">European plaice</name>
    <dbReference type="NCBI Taxonomy" id="8262"/>
    <lineage>
        <taxon>Eukaryota</taxon>
        <taxon>Metazoa</taxon>
        <taxon>Chordata</taxon>
        <taxon>Craniata</taxon>
        <taxon>Vertebrata</taxon>
        <taxon>Euteleostomi</taxon>
        <taxon>Actinopterygii</taxon>
        <taxon>Neopterygii</taxon>
        <taxon>Teleostei</taxon>
        <taxon>Neoteleostei</taxon>
        <taxon>Acanthomorphata</taxon>
        <taxon>Carangaria</taxon>
        <taxon>Pleuronectiformes</taxon>
        <taxon>Pleuronectoidei</taxon>
        <taxon>Pleuronectidae</taxon>
        <taxon>Pleuronectes</taxon>
    </lineage>
</organism>
<sequence length="117" mass="12288">MTFNPPAGAKQRKLPGSGAEDAFFWPLHLGITSPAALVEEPETGPGSTEISISHLAGPRLGPCSLPCDSLCAAARRPGRFHRPEESFSGPWCQEEGIRCRPTASGLAALASSGVFEE</sequence>
<dbReference type="Proteomes" id="UP001153269">
    <property type="component" value="Unassembled WGS sequence"/>
</dbReference>
<gene>
    <name evidence="1" type="ORF">PLEPLA_LOCUS11357</name>
</gene>
<name>A0A9N7YEG0_PLEPL</name>
<reference evidence="1" key="1">
    <citation type="submission" date="2020-03" db="EMBL/GenBank/DDBJ databases">
        <authorList>
            <person name="Weist P."/>
        </authorList>
    </citation>
    <scope>NUCLEOTIDE SEQUENCE</scope>
</reference>
<dbReference type="AlphaFoldDB" id="A0A9N7YEG0"/>
<protein>
    <submittedName>
        <fullName evidence="1">Uncharacterized protein</fullName>
    </submittedName>
</protein>
<proteinExistence type="predicted"/>
<comment type="caution">
    <text evidence="1">The sequence shown here is derived from an EMBL/GenBank/DDBJ whole genome shotgun (WGS) entry which is preliminary data.</text>
</comment>
<evidence type="ECO:0000313" key="2">
    <source>
        <dbReference type="Proteomes" id="UP001153269"/>
    </source>
</evidence>
<accession>A0A9N7YEG0</accession>